<gene>
    <name evidence="3" type="ORF">QRD43_07980</name>
</gene>
<comment type="caution">
    <text evidence="3">The sequence shown here is derived from an EMBL/GenBank/DDBJ whole genome shotgun (WGS) entry which is preliminary data.</text>
</comment>
<dbReference type="Gene3D" id="2.60.40.420">
    <property type="entry name" value="Cupredoxins - blue copper proteins"/>
    <property type="match status" value="1"/>
</dbReference>
<dbReference type="RefSeq" id="WP_285981956.1">
    <property type="nucleotide sequence ID" value="NZ_JASVDS010000002.1"/>
</dbReference>
<feature type="signal peptide" evidence="2">
    <location>
        <begin position="1"/>
        <end position="25"/>
    </location>
</feature>
<protein>
    <submittedName>
        <fullName evidence="3">Plastocyanin</fullName>
    </submittedName>
</protein>
<keyword evidence="2" id="KW-0732">Signal</keyword>
<feature type="chain" id="PRO_5045213279" evidence="2">
    <location>
        <begin position="26"/>
        <end position="230"/>
    </location>
</feature>
<organism evidence="3 4">
    <name type="scientific">Roseateles subflavus</name>
    <dbReference type="NCBI Taxonomy" id="3053353"/>
    <lineage>
        <taxon>Bacteria</taxon>
        <taxon>Pseudomonadati</taxon>
        <taxon>Pseudomonadota</taxon>
        <taxon>Betaproteobacteria</taxon>
        <taxon>Burkholderiales</taxon>
        <taxon>Sphaerotilaceae</taxon>
        <taxon>Roseateles</taxon>
    </lineage>
</organism>
<dbReference type="Proteomes" id="UP001238603">
    <property type="component" value="Unassembled WGS sequence"/>
</dbReference>
<dbReference type="InterPro" id="IPR008972">
    <property type="entry name" value="Cupredoxin"/>
</dbReference>
<dbReference type="EMBL" id="JASVDS010000002">
    <property type="protein sequence ID" value="MDL5031845.1"/>
    <property type="molecule type" value="Genomic_DNA"/>
</dbReference>
<name>A0ABT7LJK3_9BURK</name>
<proteinExistence type="predicted"/>
<reference evidence="3 4" key="1">
    <citation type="submission" date="2023-06" db="EMBL/GenBank/DDBJ databases">
        <title>Pelomonas sp. APW6 16S ribosomal RNA gene genome sequencing and assembly.</title>
        <authorList>
            <person name="Woo H."/>
        </authorList>
    </citation>
    <scope>NUCLEOTIDE SEQUENCE [LARGE SCALE GENOMIC DNA]</scope>
    <source>
        <strain evidence="3 4">APW6</strain>
    </source>
</reference>
<keyword evidence="4" id="KW-1185">Reference proteome</keyword>
<evidence type="ECO:0000313" key="3">
    <source>
        <dbReference type="EMBL" id="MDL5031845.1"/>
    </source>
</evidence>
<dbReference type="SUPFAM" id="SSF49503">
    <property type="entry name" value="Cupredoxins"/>
    <property type="match status" value="1"/>
</dbReference>
<evidence type="ECO:0000313" key="4">
    <source>
        <dbReference type="Proteomes" id="UP001238603"/>
    </source>
</evidence>
<accession>A0ABT7LJK3</accession>
<sequence length="230" mass="24617">MHRLPSLFRPLLLAGIVAVPTALWAADVQIQVLDRSGKPLPEAVVLLDTQQPGPRPAPQLEQTITQQQMRFQPQVSVVSPGARVVFTNLDKWNHHVRGGLSGPGGVYLDPTQGFSFKLSARREGQPLATATQQLSQPGPYLLGCHLHGSMRGHVYVSDTPWAAVSDDKGQVVLAGVPDGPARVRVWHVDQLVDGAPQAVQVGGAGGPVKLATSIEARARKPLAEERPPGY</sequence>
<comment type="subcellular location">
    <subcellularLocation>
        <location evidence="1">Periplasm</location>
    </subcellularLocation>
</comment>
<evidence type="ECO:0000256" key="2">
    <source>
        <dbReference type="SAM" id="SignalP"/>
    </source>
</evidence>
<evidence type="ECO:0000256" key="1">
    <source>
        <dbReference type="ARBA" id="ARBA00004418"/>
    </source>
</evidence>